<evidence type="ECO:0000256" key="3">
    <source>
        <dbReference type="SAM" id="MobiDB-lite"/>
    </source>
</evidence>
<evidence type="ECO:0000313" key="4">
    <source>
        <dbReference type="EMBL" id="TVY20456.1"/>
    </source>
</evidence>
<evidence type="ECO:0000256" key="2">
    <source>
        <dbReference type="RuleBase" id="RU365003"/>
    </source>
</evidence>
<name>A0A8T9BM67_9HELO</name>
<comment type="caution">
    <text evidence="4">The sequence shown here is derived from an EMBL/GenBank/DDBJ whole genome shotgun (WGS) entry which is preliminary data.</text>
</comment>
<comment type="similarity">
    <text evidence="1 2">Belongs to the peroxin-16 family.</text>
</comment>
<accession>A0A8T9BM67</accession>
<dbReference type="PANTHER" id="PTHR13299:SF0">
    <property type="entry name" value="PEROXISOMAL MEMBRANE PROTEIN PEX16"/>
    <property type="match status" value="1"/>
</dbReference>
<sequence length="416" mass="47518">MDTCTEAEWLNILDDERKTRPSPTSHDATTILSSPPNVMASSTKPPPIEALKPITSVSASPPRLLPTALSLPPKWLNMYSSFITANQSSVTQIESALRSLTYIIPGRFRDAELASESLHSSIQLLSMYHDTLLTRAISKLPGMPNASLHNRYTKFWIAKSKFYRRIATMLTMIQYTELLWEMMAKRKGERVRWRIIVVLELVKAVCRLCLLRITNSRPLVTPALPEREVIPEEEAPTEEEEIEMEEEVRPRVKEYKMKRTGLSLPTLPNPNDISSYLLSKVLTADDIKAPNTLLNKVNGSAQLAEILHIMQPVIYAIALSRSKDKKNWQPWLLGLSIEYAARQLRKDGLRTTALEREQWGKRGWAMGWWAMRGAFYENITKGFLHSTSERLPSLVSGVLDDYKYLWDEYYFSTSSN</sequence>
<organism evidence="4 5">
    <name type="scientific">Lachnellula arida</name>
    <dbReference type="NCBI Taxonomy" id="1316785"/>
    <lineage>
        <taxon>Eukaryota</taxon>
        <taxon>Fungi</taxon>
        <taxon>Dikarya</taxon>
        <taxon>Ascomycota</taxon>
        <taxon>Pezizomycotina</taxon>
        <taxon>Leotiomycetes</taxon>
        <taxon>Helotiales</taxon>
        <taxon>Lachnaceae</taxon>
        <taxon>Lachnellula</taxon>
    </lineage>
</organism>
<feature type="region of interest" description="Disordered" evidence="3">
    <location>
        <begin position="15"/>
        <end position="44"/>
    </location>
</feature>
<keyword evidence="2" id="KW-0576">Peroxisome</keyword>
<keyword evidence="2" id="KW-0962">Peroxisome biogenesis</keyword>
<dbReference type="GO" id="GO:0005778">
    <property type="term" value="C:peroxisomal membrane"/>
    <property type="evidence" value="ECO:0007669"/>
    <property type="project" value="UniProtKB-SubCell"/>
</dbReference>
<evidence type="ECO:0000256" key="1">
    <source>
        <dbReference type="ARBA" id="ARBA00009505"/>
    </source>
</evidence>
<dbReference type="PANTHER" id="PTHR13299">
    <property type="entry name" value="PEROXISOMAL MEMBRANE PROTEIN PEX16"/>
    <property type="match status" value="1"/>
</dbReference>
<protein>
    <recommendedName>
        <fullName evidence="2">Peroxisomal membrane protein PEX16</fullName>
    </recommendedName>
</protein>
<evidence type="ECO:0000313" key="5">
    <source>
        <dbReference type="Proteomes" id="UP000469559"/>
    </source>
</evidence>
<dbReference type="OrthoDB" id="2021143at2759"/>
<keyword evidence="5" id="KW-1185">Reference proteome</keyword>
<gene>
    <name evidence="4" type="primary">PEX16</name>
    <name evidence="4" type="ORF">LARI1_G002269</name>
</gene>
<dbReference type="InterPro" id="IPR013919">
    <property type="entry name" value="Pex16"/>
</dbReference>
<dbReference type="EMBL" id="QGMF01000055">
    <property type="protein sequence ID" value="TVY20456.1"/>
    <property type="molecule type" value="Genomic_DNA"/>
</dbReference>
<dbReference type="Pfam" id="PF08610">
    <property type="entry name" value="Pex16"/>
    <property type="match status" value="1"/>
</dbReference>
<feature type="compositionally biased region" description="Polar residues" evidence="3">
    <location>
        <begin position="21"/>
        <end position="43"/>
    </location>
</feature>
<proteinExistence type="inferred from homology"/>
<dbReference type="GO" id="GO:0007031">
    <property type="term" value="P:peroxisome organization"/>
    <property type="evidence" value="ECO:0007669"/>
    <property type="project" value="UniProtKB-KW"/>
</dbReference>
<reference evidence="4 5" key="1">
    <citation type="submission" date="2018-05" db="EMBL/GenBank/DDBJ databases">
        <title>Whole genome sequencing for identification of molecular markers to develop diagnostic detection tools for the regulated plant pathogen Lachnellula willkommii.</title>
        <authorList>
            <person name="Giroux E."/>
            <person name="Bilodeau G."/>
        </authorList>
    </citation>
    <scope>NUCLEOTIDE SEQUENCE [LARGE SCALE GENOMIC DNA]</scope>
    <source>
        <strain evidence="4 5">CBS 203.66</strain>
    </source>
</reference>
<comment type="subcellular location">
    <subcellularLocation>
        <location evidence="2">Peroxisome membrane</location>
    </subcellularLocation>
</comment>
<dbReference type="AlphaFoldDB" id="A0A8T9BM67"/>
<dbReference type="Proteomes" id="UP000469559">
    <property type="component" value="Unassembled WGS sequence"/>
</dbReference>